<evidence type="ECO:0000313" key="1">
    <source>
        <dbReference type="EMBL" id="SVE25972.1"/>
    </source>
</evidence>
<accession>A0A383C1C4</accession>
<organism evidence="1">
    <name type="scientific">marine metagenome</name>
    <dbReference type="NCBI Taxonomy" id="408172"/>
    <lineage>
        <taxon>unclassified sequences</taxon>
        <taxon>metagenomes</taxon>
        <taxon>ecological metagenomes</taxon>
    </lineage>
</organism>
<dbReference type="AlphaFoldDB" id="A0A383C1C4"/>
<dbReference type="EMBL" id="UINC01204992">
    <property type="protein sequence ID" value="SVE25972.1"/>
    <property type="molecule type" value="Genomic_DNA"/>
</dbReference>
<feature type="non-terminal residue" evidence="1">
    <location>
        <position position="51"/>
    </location>
</feature>
<protein>
    <submittedName>
        <fullName evidence="1">Uncharacterized protein</fullName>
    </submittedName>
</protein>
<proteinExistence type="predicted"/>
<name>A0A383C1C4_9ZZZZ</name>
<gene>
    <name evidence="1" type="ORF">METZ01_LOCUS478826</name>
</gene>
<reference evidence="1" key="1">
    <citation type="submission" date="2018-05" db="EMBL/GenBank/DDBJ databases">
        <authorList>
            <person name="Lanie J.A."/>
            <person name="Ng W.-L."/>
            <person name="Kazmierczak K.M."/>
            <person name="Andrzejewski T.M."/>
            <person name="Davidsen T.M."/>
            <person name="Wayne K.J."/>
            <person name="Tettelin H."/>
            <person name="Glass J.I."/>
            <person name="Rusch D."/>
            <person name="Podicherti R."/>
            <person name="Tsui H.-C.T."/>
            <person name="Winkler M.E."/>
        </authorList>
    </citation>
    <scope>NUCLEOTIDE SEQUENCE</scope>
</reference>
<sequence length="51" mass="6100">MEQELWEKKVNYLVAEKGLIKIIYNNGKTRYQATRDLNGRKEGQVWWENSA</sequence>